<organism evidence="2 3">
    <name type="scientific">Trichobilharzia regenti</name>
    <name type="common">Nasal bird schistosome</name>
    <dbReference type="NCBI Taxonomy" id="157069"/>
    <lineage>
        <taxon>Eukaryota</taxon>
        <taxon>Metazoa</taxon>
        <taxon>Spiralia</taxon>
        <taxon>Lophotrochozoa</taxon>
        <taxon>Platyhelminthes</taxon>
        <taxon>Trematoda</taxon>
        <taxon>Digenea</taxon>
        <taxon>Strigeidida</taxon>
        <taxon>Schistosomatoidea</taxon>
        <taxon>Schistosomatidae</taxon>
        <taxon>Trichobilharzia</taxon>
    </lineage>
</organism>
<proteinExistence type="predicted"/>
<sequence length="145" mass="17063">MWIIKIVNWRVSNLLRSPFPEENHEHTEAVSGYIDVTSGSQSSQMQWEPISSSTIMTTRFNSKGRLEGHNCPMPRKVLQTTRNKRRRKISTNSSGQQPKWRHQNPHRSYECLSNWEQIIQEENSSWVERLSVGEMNESRELFADF</sequence>
<feature type="region of interest" description="Disordered" evidence="1">
    <location>
        <begin position="80"/>
        <end position="105"/>
    </location>
</feature>
<accession>A0AA85KM04</accession>
<reference evidence="3" key="2">
    <citation type="submission" date="2023-11" db="UniProtKB">
        <authorList>
            <consortium name="WormBaseParasite"/>
        </authorList>
    </citation>
    <scope>IDENTIFICATION</scope>
</reference>
<dbReference type="Proteomes" id="UP000050795">
    <property type="component" value="Unassembled WGS sequence"/>
</dbReference>
<evidence type="ECO:0000313" key="2">
    <source>
        <dbReference type="Proteomes" id="UP000050795"/>
    </source>
</evidence>
<evidence type="ECO:0000256" key="1">
    <source>
        <dbReference type="SAM" id="MobiDB-lite"/>
    </source>
</evidence>
<protein>
    <submittedName>
        <fullName evidence="3">Uncharacterized protein</fullName>
    </submittedName>
</protein>
<dbReference type="AlphaFoldDB" id="A0AA85KM04"/>
<keyword evidence="2" id="KW-1185">Reference proteome</keyword>
<name>A0AA85KM04_TRIRE</name>
<reference evidence="2" key="1">
    <citation type="submission" date="2022-06" db="EMBL/GenBank/DDBJ databases">
        <authorList>
            <person name="Berger JAMES D."/>
            <person name="Berger JAMES D."/>
        </authorList>
    </citation>
    <scope>NUCLEOTIDE SEQUENCE [LARGE SCALE GENOMIC DNA]</scope>
</reference>
<dbReference type="WBParaSite" id="TREG1_91510.1">
    <property type="protein sequence ID" value="TREG1_91510.1"/>
    <property type="gene ID" value="TREG1_91510"/>
</dbReference>
<evidence type="ECO:0000313" key="3">
    <source>
        <dbReference type="WBParaSite" id="TREG1_91510.1"/>
    </source>
</evidence>